<dbReference type="PANTHER" id="PTHR20953">
    <property type="entry name" value="KINASE-RELATED"/>
    <property type="match status" value="1"/>
</dbReference>
<dbReference type="PANTHER" id="PTHR20953:SF3">
    <property type="entry name" value="P-LOOP CONTAINING NUCLEOSIDE TRIPHOSPHATE HYDROLASES SUPERFAMILY PROTEIN"/>
    <property type="match status" value="1"/>
</dbReference>
<evidence type="ECO:0000256" key="2">
    <source>
        <dbReference type="ARBA" id="ARBA00022840"/>
    </source>
</evidence>
<keyword evidence="5" id="KW-1185">Reference proteome</keyword>
<dbReference type="SMART" id="SM00382">
    <property type="entry name" value="AAA"/>
    <property type="match status" value="1"/>
</dbReference>
<dbReference type="InterPro" id="IPR014217">
    <property type="entry name" value="Spore_III_AA"/>
</dbReference>
<reference evidence="4 5" key="1">
    <citation type="submission" date="2021-03" db="EMBL/GenBank/DDBJ databases">
        <title>Genomic Encyclopedia of Type Strains, Phase IV (KMG-IV): sequencing the most valuable type-strain genomes for metagenomic binning, comparative biology and taxonomic classification.</title>
        <authorList>
            <person name="Goeker M."/>
        </authorList>
    </citation>
    <scope>NUCLEOTIDE SEQUENCE [LARGE SCALE GENOMIC DNA]</scope>
    <source>
        <strain evidence="4 5">DSM 27138</strain>
    </source>
</reference>
<evidence type="ECO:0000256" key="1">
    <source>
        <dbReference type="ARBA" id="ARBA00022741"/>
    </source>
</evidence>
<protein>
    <submittedName>
        <fullName evidence="4">Stage III sporulation protein AA</fullName>
    </submittedName>
</protein>
<dbReference type="InterPro" id="IPR003593">
    <property type="entry name" value="AAA+_ATPase"/>
</dbReference>
<evidence type="ECO:0000313" key="5">
    <source>
        <dbReference type="Proteomes" id="UP001519289"/>
    </source>
</evidence>
<dbReference type="InterPro" id="IPR027417">
    <property type="entry name" value="P-loop_NTPase"/>
</dbReference>
<sequence>MLPEGFEREIAPVLAPRLAELVRRAALALPGPLEEIRVREGRPLQLVYPGGDAFIAPDGRLTPDPDRAERASRDDLQRTFQLMARGSVYAWEEEVRGGFLTLEGGHRVGLCGRAVTEGGRIRTLKPVASLNIRIAREVPGAADALLPQLVRGGRFLSTLLISPPQAGKTTMLRDLVRQLSTGVPRLRLPGLKVGLVDERSEVAGCYLGVPQRDVGPRTDVLDGCPKAEGLMLVIRSLSPQVVAADEVGRPEDAQALMEALHAGVAVLATAHGSCLADVRRRPAMAELLRAGAFERAVLLGRSRGPGTVEAVTDLTREGAA</sequence>
<dbReference type="SUPFAM" id="SSF52540">
    <property type="entry name" value="P-loop containing nucleoside triphosphate hydrolases"/>
    <property type="match status" value="1"/>
</dbReference>
<accession>A0ABS4JMA5</accession>
<keyword evidence="2" id="KW-0067">ATP-binding</keyword>
<proteinExistence type="predicted"/>
<dbReference type="Gene3D" id="3.40.50.300">
    <property type="entry name" value="P-loop containing nucleotide triphosphate hydrolases"/>
    <property type="match status" value="1"/>
</dbReference>
<dbReference type="NCBIfam" id="TIGR02858">
    <property type="entry name" value="spore_III_AA"/>
    <property type="match status" value="1"/>
</dbReference>
<organism evidence="4 5">
    <name type="scientific">Symbiobacterium terraclitae</name>
    <dbReference type="NCBI Taxonomy" id="557451"/>
    <lineage>
        <taxon>Bacteria</taxon>
        <taxon>Bacillati</taxon>
        <taxon>Bacillota</taxon>
        <taxon>Clostridia</taxon>
        <taxon>Eubacteriales</taxon>
        <taxon>Symbiobacteriaceae</taxon>
        <taxon>Symbiobacterium</taxon>
    </lineage>
</organism>
<dbReference type="Pfam" id="PF19568">
    <property type="entry name" value="Spore_III_AA"/>
    <property type="match status" value="1"/>
</dbReference>
<comment type="caution">
    <text evidence="4">The sequence shown here is derived from an EMBL/GenBank/DDBJ whole genome shotgun (WGS) entry which is preliminary data.</text>
</comment>
<dbReference type="EMBL" id="JAGGLG010000001">
    <property type="protein sequence ID" value="MBP2016673.1"/>
    <property type="molecule type" value="Genomic_DNA"/>
</dbReference>
<gene>
    <name evidence="4" type="ORF">J2Z79_000046</name>
</gene>
<dbReference type="InterPro" id="IPR045735">
    <property type="entry name" value="Spore_III_AA_AAA+_ATPase"/>
</dbReference>
<keyword evidence="1" id="KW-0547">Nucleotide-binding</keyword>
<name>A0ABS4JMA5_9FIRM</name>
<evidence type="ECO:0000313" key="4">
    <source>
        <dbReference type="EMBL" id="MBP2016673.1"/>
    </source>
</evidence>
<dbReference type="RefSeq" id="WP_245301776.1">
    <property type="nucleotide sequence ID" value="NZ_JAGGLG010000001.1"/>
</dbReference>
<dbReference type="Proteomes" id="UP001519289">
    <property type="component" value="Unassembled WGS sequence"/>
</dbReference>
<feature type="domain" description="AAA+ ATPase" evidence="3">
    <location>
        <begin position="154"/>
        <end position="303"/>
    </location>
</feature>
<evidence type="ECO:0000259" key="3">
    <source>
        <dbReference type="SMART" id="SM00382"/>
    </source>
</evidence>